<organism evidence="2 3">
    <name type="scientific">Tetraparma gracilis</name>
    <dbReference type="NCBI Taxonomy" id="2962635"/>
    <lineage>
        <taxon>Eukaryota</taxon>
        <taxon>Sar</taxon>
        <taxon>Stramenopiles</taxon>
        <taxon>Ochrophyta</taxon>
        <taxon>Bolidophyceae</taxon>
        <taxon>Parmales</taxon>
        <taxon>Triparmaceae</taxon>
        <taxon>Tetraparma</taxon>
    </lineage>
</organism>
<evidence type="ECO:0000313" key="3">
    <source>
        <dbReference type="Proteomes" id="UP001165060"/>
    </source>
</evidence>
<proteinExistence type="predicted"/>
<comment type="caution">
    <text evidence="2">The sequence shown here is derived from an EMBL/GenBank/DDBJ whole genome shotgun (WGS) entry which is preliminary data.</text>
</comment>
<feature type="compositionally biased region" description="Low complexity" evidence="1">
    <location>
        <begin position="197"/>
        <end position="209"/>
    </location>
</feature>
<evidence type="ECO:0000256" key="1">
    <source>
        <dbReference type="SAM" id="MobiDB-lite"/>
    </source>
</evidence>
<feature type="region of interest" description="Disordered" evidence="1">
    <location>
        <begin position="165"/>
        <end position="227"/>
    </location>
</feature>
<dbReference type="PANTHER" id="PTHR42509:SF1">
    <property type="entry name" value="DIX DOMAIN-CONTAINING PROTEIN"/>
    <property type="match status" value="1"/>
</dbReference>
<feature type="compositionally biased region" description="Gly residues" evidence="1">
    <location>
        <begin position="246"/>
        <end position="263"/>
    </location>
</feature>
<sequence>MTSIRYFIPTDGDDEAHPNIFLLPSTQQPPLLLSQVRSSFPLPGAFHYRAKTNLGKGHVWLDVVDGNELVPSFRQASGEQTITLKLTRLEQGGECTGSLLFDVDEPSASAPPTPQRTASPAQPAAMQSRPSSDFLSAETSASDELLNMGMAAAAVGAPAKARGVSEPAAPAAPAPVVDPFAGGGDDLFKQAGKPPLMSQQPPQQQQRQSSGGGGFGNNGMGGVGGGVQQGNFDAFNAFANGGQGGNGGGGMQGNGGGAFGGLGNMQQQQGGNRGSNGRHNSTWN</sequence>
<feature type="region of interest" description="Disordered" evidence="1">
    <location>
        <begin position="246"/>
        <end position="284"/>
    </location>
</feature>
<dbReference type="EMBL" id="BRYB01001772">
    <property type="protein sequence ID" value="GMI33360.1"/>
    <property type="molecule type" value="Genomic_DNA"/>
</dbReference>
<dbReference type="PANTHER" id="PTHR42509">
    <property type="entry name" value="DIX DOMAIN-CONTAINING PROTEIN"/>
    <property type="match status" value="1"/>
</dbReference>
<keyword evidence="3" id="KW-1185">Reference proteome</keyword>
<dbReference type="InterPro" id="IPR029071">
    <property type="entry name" value="Ubiquitin-like_domsf"/>
</dbReference>
<dbReference type="SUPFAM" id="SSF54236">
    <property type="entry name" value="Ubiquitin-like"/>
    <property type="match status" value="1"/>
</dbReference>
<feature type="compositionally biased region" description="Polar residues" evidence="1">
    <location>
        <begin position="128"/>
        <end position="139"/>
    </location>
</feature>
<evidence type="ECO:0000313" key="2">
    <source>
        <dbReference type="EMBL" id="GMI33360.1"/>
    </source>
</evidence>
<accession>A0ABQ6MUU7</accession>
<feature type="compositionally biased region" description="Low complexity" evidence="1">
    <location>
        <begin position="165"/>
        <end position="175"/>
    </location>
</feature>
<reference evidence="2 3" key="1">
    <citation type="journal article" date="2023" name="Commun. Biol.">
        <title>Genome analysis of Parmales, the sister group of diatoms, reveals the evolutionary specialization of diatoms from phago-mixotrophs to photoautotrophs.</title>
        <authorList>
            <person name="Ban H."/>
            <person name="Sato S."/>
            <person name="Yoshikawa S."/>
            <person name="Yamada K."/>
            <person name="Nakamura Y."/>
            <person name="Ichinomiya M."/>
            <person name="Sato N."/>
            <person name="Blanc-Mathieu R."/>
            <person name="Endo H."/>
            <person name="Kuwata A."/>
            <person name="Ogata H."/>
        </authorList>
    </citation>
    <scope>NUCLEOTIDE SEQUENCE [LARGE SCALE GENOMIC DNA]</scope>
</reference>
<protein>
    <recommendedName>
        <fullName evidence="4">DIX domain-containing protein</fullName>
    </recommendedName>
</protein>
<name>A0ABQ6MUU7_9STRA</name>
<feature type="compositionally biased region" description="Low complexity" evidence="1">
    <location>
        <begin position="264"/>
        <end position="284"/>
    </location>
</feature>
<dbReference type="Proteomes" id="UP001165060">
    <property type="component" value="Unassembled WGS sequence"/>
</dbReference>
<evidence type="ECO:0008006" key="4">
    <source>
        <dbReference type="Google" id="ProtNLM"/>
    </source>
</evidence>
<feature type="compositionally biased region" description="Gly residues" evidence="1">
    <location>
        <begin position="210"/>
        <end position="227"/>
    </location>
</feature>
<gene>
    <name evidence="2" type="ORF">TeGR_g8453</name>
</gene>
<feature type="region of interest" description="Disordered" evidence="1">
    <location>
        <begin position="102"/>
        <end position="139"/>
    </location>
</feature>